<sequence>MEQVAYNRSYDEHEELINSVYRAFKDRCEELPEETQTKRRLRRLIFSTIKEQTKSHADRFVLYHFFNDFFKAVETNDQEALAVLKRIIRDEKNY</sequence>
<evidence type="ECO:0000313" key="2">
    <source>
        <dbReference type="Proteomes" id="UP001596439"/>
    </source>
</evidence>
<dbReference type="GeneID" id="99711214"/>
<reference evidence="2" key="1">
    <citation type="journal article" date="2019" name="Int. J. Syst. Evol. Microbiol.">
        <title>The Global Catalogue of Microorganisms (GCM) 10K type strain sequencing project: providing services to taxonomists for standard genome sequencing and annotation.</title>
        <authorList>
            <consortium name="The Broad Institute Genomics Platform"/>
            <consortium name="The Broad Institute Genome Sequencing Center for Infectious Disease"/>
            <person name="Wu L."/>
            <person name="Ma J."/>
        </authorList>
    </citation>
    <scope>NUCLEOTIDE SEQUENCE [LARGE SCALE GENOMIC DNA]</scope>
    <source>
        <strain evidence="2">CCUG 55590</strain>
    </source>
</reference>
<dbReference type="RefSeq" id="WP_015880753.1">
    <property type="nucleotide sequence ID" value="NZ_JAIVAC010000003.1"/>
</dbReference>
<protein>
    <submittedName>
        <fullName evidence="1">Uncharacterized protein</fullName>
    </submittedName>
</protein>
<keyword evidence="2" id="KW-1185">Reference proteome</keyword>
<accession>A0ABW2PUQ7</accession>
<organism evidence="1 2">
    <name type="scientific">Exiguobacterium aestuarii</name>
    <dbReference type="NCBI Taxonomy" id="273527"/>
    <lineage>
        <taxon>Bacteria</taxon>
        <taxon>Bacillati</taxon>
        <taxon>Bacillota</taxon>
        <taxon>Bacilli</taxon>
        <taxon>Bacillales</taxon>
        <taxon>Bacillales Family XII. Incertae Sedis</taxon>
        <taxon>Exiguobacterium</taxon>
    </lineage>
</organism>
<gene>
    <name evidence="1" type="ORF">ACFQO8_12530</name>
</gene>
<dbReference type="Proteomes" id="UP001596439">
    <property type="component" value="Unassembled WGS sequence"/>
</dbReference>
<comment type="caution">
    <text evidence="1">The sequence shown here is derived from an EMBL/GenBank/DDBJ whole genome shotgun (WGS) entry which is preliminary data.</text>
</comment>
<evidence type="ECO:0000313" key="1">
    <source>
        <dbReference type="EMBL" id="MFC7390961.1"/>
    </source>
</evidence>
<dbReference type="EMBL" id="JBHTCE010000003">
    <property type="protein sequence ID" value="MFC7390961.1"/>
    <property type="molecule type" value="Genomic_DNA"/>
</dbReference>
<name>A0ABW2PUQ7_9BACL</name>
<proteinExistence type="predicted"/>